<dbReference type="GeneID" id="9222544"/>
<protein>
    <submittedName>
        <fullName evidence="2">Uncharacterized protein</fullName>
    </submittedName>
</protein>
<evidence type="ECO:0000313" key="3">
    <source>
        <dbReference type="Proteomes" id="UP000002035"/>
    </source>
</evidence>
<dbReference type="Proteomes" id="UP000002035">
    <property type="component" value="Unassembled WGS sequence"/>
</dbReference>
<evidence type="ECO:0000256" key="1">
    <source>
        <dbReference type="SAM" id="MobiDB-lite"/>
    </source>
</evidence>
<dbReference type="HOGENOM" id="CLU_1365963_0_0_1"/>
<name>C5FG04_ARTOC</name>
<organism evidence="2 3">
    <name type="scientific">Arthroderma otae (strain ATCC MYA-4605 / CBS 113480)</name>
    <name type="common">Microsporum canis</name>
    <dbReference type="NCBI Taxonomy" id="554155"/>
    <lineage>
        <taxon>Eukaryota</taxon>
        <taxon>Fungi</taxon>
        <taxon>Dikarya</taxon>
        <taxon>Ascomycota</taxon>
        <taxon>Pezizomycotina</taxon>
        <taxon>Eurotiomycetes</taxon>
        <taxon>Eurotiomycetidae</taxon>
        <taxon>Onygenales</taxon>
        <taxon>Arthrodermataceae</taxon>
        <taxon>Microsporum</taxon>
    </lineage>
</organism>
<reference evidence="3" key="1">
    <citation type="journal article" date="2012" name="MBio">
        <title>Comparative genome analysis of Trichophyton rubrum and related dermatophytes reveals candidate genes involved in infection.</title>
        <authorList>
            <person name="Martinez D.A."/>
            <person name="Oliver B.G."/>
            <person name="Graeser Y."/>
            <person name="Goldberg J.M."/>
            <person name="Li W."/>
            <person name="Martinez-Rossi N.M."/>
            <person name="Monod M."/>
            <person name="Shelest E."/>
            <person name="Barton R.C."/>
            <person name="Birch E."/>
            <person name="Brakhage A.A."/>
            <person name="Chen Z."/>
            <person name="Gurr S.J."/>
            <person name="Heiman D."/>
            <person name="Heitman J."/>
            <person name="Kosti I."/>
            <person name="Rossi A."/>
            <person name="Saif S."/>
            <person name="Samalova M."/>
            <person name="Saunders C.W."/>
            <person name="Shea T."/>
            <person name="Summerbell R.C."/>
            <person name="Xu J."/>
            <person name="Young S."/>
            <person name="Zeng Q."/>
            <person name="Birren B.W."/>
            <person name="Cuomo C.A."/>
            <person name="White T.C."/>
        </authorList>
    </citation>
    <scope>NUCLEOTIDE SEQUENCE [LARGE SCALE GENOMIC DNA]</scope>
    <source>
        <strain evidence="3">ATCC MYA-4605 / CBS 113480</strain>
    </source>
</reference>
<dbReference type="AlphaFoldDB" id="C5FG04"/>
<dbReference type="RefSeq" id="XP_002849574.1">
    <property type="nucleotide sequence ID" value="XM_002849528.1"/>
</dbReference>
<evidence type="ECO:0000313" key="2">
    <source>
        <dbReference type="EMBL" id="EEQ29689.1"/>
    </source>
</evidence>
<gene>
    <name evidence="2" type="ORF">MCYG_02508</name>
</gene>
<accession>C5FG04</accession>
<dbReference type="EMBL" id="DS995702">
    <property type="protein sequence ID" value="EEQ29689.1"/>
    <property type="molecule type" value="Genomic_DNA"/>
</dbReference>
<keyword evidence="3" id="KW-1185">Reference proteome</keyword>
<dbReference type="VEuPathDB" id="FungiDB:MCYG_02508"/>
<proteinExistence type="predicted"/>
<feature type="region of interest" description="Disordered" evidence="1">
    <location>
        <begin position="30"/>
        <end position="60"/>
    </location>
</feature>
<sequence>MYRKIGGSTSHEIAVSAEWSLELELGAEKKEKRMHRGRKRKEERERWRGRGKKKKERDGSAALRTQTYEFVLLACCILYDVRRPEQGPGREAPSALGYTLTASTELSAGKKKEACLSYGKDISRNATMCISLFVCLSSHLLQPQLVRSWAISSLAAPNEKLLQRYIIADVYFFSLVRLEEDKKLLLMVCFALFSERHDFT</sequence>